<accession>A0A194WXD3</accession>
<proteinExistence type="predicted"/>
<evidence type="ECO:0000313" key="2">
    <source>
        <dbReference type="EMBL" id="KUJ12590.1"/>
    </source>
</evidence>
<dbReference type="KEGG" id="psco:LY89DRAFT_210669"/>
<gene>
    <name evidence="2" type="ORF">LY89DRAFT_210669</name>
</gene>
<name>A0A194WXD3_MOLSC</name>
<dbReference type="AlphaFoldDB" id="A0A194WXD3"/>
<feature type="region of interest" description="Disordered" evidence="1">
    <location>
        <begin position="182"/>
        <end position="201"/>
    </location>
</feature>
<dbReference type="Proteomes" id="UP000070700">
    <property type="component" value="Unassembled WGS sequence"/>
</dbReference>
<protein>
    <submittedName>
        <fullName evidence="2">Uncharacterized protein</fullName>
    </submittedName>
</protein>
<organism evidence="2 3">
    <name type="scientific">Mollisia scopiformis</name>
    <name type="common">Conifer needle endophyte fungus</name>
    <name type="synonym">Phialocephala scopiformis</name>
    <dbReference type="NCBI Taxonomy" id="149040"/>
    <lineage>
        <taxon>Eukaryota</taxon>
        <taxon>Fungi</taxon>
        <taxon>Dikarya</taxon>
        <taxon>Ascomycota</taxon>
        <taxon>Pezizomycotina</taxon>
        <taxon>Leotiomycetes</taxon>
        <taxon>Helotiales</taxon>
        <taxon>Mollisiaceae</taxon>
        <taxon>Mollisia</taxon>
    </lineage>
</organism>
<keyword evidence="3" id="KW-1185">Reference proteome</keyword>
<evidence type="ECO:0000256" key="1">
    <source>
        <dbReference type="SAM" id="MobiDB-lite"/>
    </source>
</evidence>
<dbReference type="GeneID" id="28815593"/>
<dbReference type="InParanoid" id="A0A194WXD3"/>
<dbReference type="EMBL" id="KQ947424">
    <property type="protein sequence ID" value="KUJ12590.1"/>
    <property type="molecule type" value="Genomic_DNA"/>
</dbReference>
<evidence type="ECO:0000313" key="3">
    <source>
        <dbReference type="Proteomes" id="UP000070700"/>
    </source>
</evidence>
<sequence>MHGVFILKGDSENKKREGVSNRELVIGVRKSGQVVVSGLTILDFLHFLFNALLFIAVYTPVSNSITTTSPNLLIRYSTSLPHQSPIRIPRHKIRFPSCVPKYCTGMHASLLLHNLASTRFNSPLVSNPTNPRTKKKGPISSHVPLKNLHLADQAPDKKTPQKAYHTAPSPIIINLLQRGACARQTHRRPRGSRYSPLNKSHARTSFFAARMRAAD</sequence>
<reference evidence="2 3" key="1">
    <citation type="submission" date="2015-10" db="EMBL/GenBank/DDBJ databases">
        <title>Full genome of DAOMC 229536 Phialocephala scopiformis, a fungal endophyte of spruce producing the potent anti-insectan compound rugulosin.</title>
        <authorList>
            <consortium name="DOE Joint Genome Institute"/>
            <person name="Walker A.K."/>
            <person name="Frasz S.L."/>
            <person name="Seifert K.A."/>
            <person name="Miller J.D."/>
            <person name="Mondo S.J."/>
            <person name="Labutti K."/>
            <person name="Lipzen A."/>
            <person name="Dockter R."/>
            <person name="Kennedy M."/>
            <person name="Grigoriev I.V."/>
            <person name="Spatafora J.W."/>
        </authorList>
    </citation>
    <scope>NUCLEOTIDE SEQUENCE [LARGE SCALE GENOMIC DNA]</scope>
    <source>
        <strain evidence="2 3">CBS 120377</strain>
    </source>
</reference>
<dbReference type="RefSeq" id="XP_018066945.1">
    <property type="nucleotide sequence ID" value="XM_018205867.1"/>
</dbReference>
<feature type="region of interest" description="Disordered" evidence="1">
    <location>
        <begin position="123"/>
        <end position="146"/>
    </location>
</feature>